<dbReference type="Proteomes" id="UP000009282">
    <property type="component" value="Chromosome"/>
</dbReference>
<evidence type="ECO:0000256" key="5">
    <source>
        <dbReference type="ARBA" id="ARBA00023139"/>
    </source>
</evidence>
<gene>
    <name evidence="7" type="ordered locus">GNIT_3519</name>
</gene>
<protein>
    <recommendedName>
        <fullName evidence="9">Entericidin EcnAB</fullName>
    </recommendedName>
</protein>
<evidence type="ECO:0000256" key="2">
    <source>
        <dbReference type="ARBA" id="ARBA00022475"/>
    </source>
</evidence>
<dbReference type="AlphaFoldDB" id="G4QNQ5"/>
<dbReference type="OrthoDB" id="9181810at2"/>
<evidence type="ECO:0008006" key="9">
    <source>
        <dbReference type="Google" id="ProtNLM"/>
    </source>
</evidence>
<dbReference type="EMBL" id="CP003060">
    <property type="protein sequence ID" value="AEP31613.1"/>
    <property type="molecule type" value="Genomic_DNA"/>
</dbReference>
<dbReference type="GO" id="GO:0016020">
    <property type="term" value="C:membrane"/>
    <property type="evidence" value="ECO:0007669"/>
    <property type="project" value="InterPro"/>
</dbReference>
<dbReference type="KEGG" id="gni:GNIT_3519"/>
<evidence type="ECO:0000256" key="3">
    <source>
        <dbReference type="ARBA" id="ARBA00022729"/>
    </source>
</evidence>
<keyword evidence="4" id="KW-0472">Membrane</keyword>
<dbReference type="InterPro" id="IPR012556">
    <property type="entry name" value="Entericidin"/>
</dbReference>
<proteinExistence type="inferred from homology"/>
<dbReference type="HOGENOM" id="CLU_193827_6_0_6"/>
<keyword evidence="2" id="KW-1003">Cell membrane</keyword>
<dbReference type="STRING" id="1085623.GNIT_3519"/>
<name>G4QNQ5_GLANF</name>
<keyword evidence="8" id="KW-1185">Reference proteome</keyword>
<comment type="similarity">
    <text evidence="1">Belongs to the EcnA/EcnB lipoprotein family.</text>
</comment>
<dbReference type="RefSeq" id="WP_014110484.1">
    <property type="nucleotide sequence ID" value="NC_016041.1"/>
</dbReference>
<evidence type="ECO:0000313" key="7">
    <source>
        <dbReference type="EMBL" id="AEP31613.1"/>
    </source>
</evidence>
<evidence type="ECO:0000256" key="4">
    <source>
        <dbReference type="ARBA" id="ARBA00023136"/>
    </source>
</evidence>
<evidence type="ECO:0000313" key="8">
    <source>
        <dbReference type="Proteomes" id="UP000009282"/>
    </source>
</evidence>
<organism evidence="7 8">
    <name type="scientific">Glaciecola nitratireducens (strain JCM 12485 / KCTC 12276 / FR1064)</name>
    <dbReference type="NCBI Taxonomy" id="1085623"/>
    <lineage>
        <taxon>Bacteria</taxon>
        <taxon>Pseudomonadati</taxon>
        <taxon>Pseudomonadota</taxon>
        <taxon>Gammaproteobacteria</taxon>
        <taxon>Alteromonadales</taxon>
        <taxon>Alteromonadaceae</taxon>
        <taxon>Brumicola</taxon>
    </lineage>
</organism>
<dbReference type="Pfam" id="PF08085">
    <property type="entry name" value="Entericidin"/>
    <property type="match status" value="1"/>
</dbReference>
<sequence>MLDKLKTLTQLSISLLFLCLAGCATIEGAGEDIESVGEIIQESAENNN</sequence>
<accession>G4QNQ5</accession>
<keyword evidence="6" id="KW-0449">Lipoprotein</keyword>
<dbReference type="GO" id="GO:0009636">
    <property type="term" value="P:response to toxic substance"/>
    <property type="evidence" value="ECO:0007669"/>
    <property type="project" value="InterPro"/>
</dbReference>
<evidence type="ECO:0000256" key="1">
    <source>
        <dbReference type="ARBA" id="ARBA00010296"/>
    </source>
</evidence>
<keyword evidence="3" id="KW-0732">Signal</keyword>
<evidence type="ECO:0000256" key="6">
    <source>
        <dbReference type="ARBA" id="ARBA00023288"/>
    </source>
</evidence>
<reference evidence="7 8" key="1">
    <citation type="journal article" date="2011" name="J. Bacteriol.">
        <title>Complete genome sequence of seawater bacterium Glaciecola nitratireducens FR1064T.</title>
        <authorList>
            <person name="Bian F."/>
            <person name="Qin Q.L."/>
            <person name="Xie B.B."/>
            <person name="Shu Y.L."/>
            <person name="Zhang X.Y."/>
            <person name="Yu Y."/>
            <person name="Chen B."/>
            <person name="Chen X.L."/>
            <person name="Zhou B.C."/>
            <person name="Zhang Y.Z."/>
        </authorList>
    </citation>
    <scope>NUCLEOTIDE SEQUENCE [LARGE SCALE GENOMIC DNA]</scope>
    <source>
        <strain evidence="8">JCM 12485 / KCTC 12276 / FR1064</strain>
    </source>
</reference>
<keyword evidence="5" id="KW-0564">Palmitate</keyword>